<keyword evidence="3" id="KW-1185">Reference proteome</keyword>
<evidence type="ECO:0000313" key="2">
    <source>
        <dbReference type="EnsemblPlants" id="AES92094"/>
    </source>
</evidence>
<gene>
    <name evidence="1" type="ordered locus">MTR_4g124170</name>
</gene>
<organism evidence="1 3">
    <name type="scientific">Medicago truncatula</name>
    <name type="common">Barrel medic</name>
    <name type="synonym">Medicago tribuloides</name>
    <dbReference type="NCBI Taxonomy" id="3880"/>
    <lineage>
        <taxon>Eukaryota</taxon>
        <taxon>Viridiplantae</taxon>
        <taxon>Streptophyta</taxon>
        <taxon>Embryophyta</taxon>
        <taxon>Tracheophyta</taxon>
        <taxon>Spermatophyta</taxon>
        <taxon>Magnoliopsida</taxon>
        <taxon>eudicotyledons</taxon>
        <taxon>Gunneridae</taxon>
        <taxon>Pentapetalae</taxon>
        <taxon>rosids</taxon>
        <taxon>fabids</taxon>
        <taxon>Fabales</taxon>
        <taxon>Fabaceae</taxon>
        <taxon>Papilionoideae</taxon>
        <taxon>50 kb inversion clade</taxon>
        <taxon>NPAAA clade</taxon>
        <taxon>Hologalegina</taxon>
        <taxon>IRL clade</taxon>
        <taxon>Trifolieae</taxon>
        <taxon>Medicago</taxon>
    </lineage>
</organism>
<evidence type="ECO:0000313" key="1">
    <source>
        <dbReference type="EMBL" id="AES92094.1"/>
    </source>
</evidence>
<reference evidence="1 3" key="2">
    <citation type="journal article" date="2014" name="BMC Genomics">
        <title>An improved genome release (version Mt4.0) for the model legume Medicago truncatula.</title>
        <authorList>
            <person name="Tang H."/>
            <person name="Krishnakumar V."/>
            <person name="Bidwell S."/>
            <person name="Rosen B."/>
            <person name="Chan A."/>
            <person name="Zhou S."/>
            <person name="Gentzbittel L."/>
            <person name="Childs K.L."/>
            <person name="Yandell M."/>
            <person name="Gundlach H."/>
            <person name="Mayer K.F."/>
            <person name="Schwartz D.C."/>
            <person name="Town C.D."/>
        </authorList>
    </citation>
    <scope>GENOME REANNOTATION</scope>
    <source>
        <strain evidence="2 3">cv. Jemalong A17</strain>
    </source>
</reference>
<dbReference type="EMBL" id="CM001220">
    <property type="protein sequence ID" value="AES92094.1"/>
    <property type="molecule type" value="Genomic_DNA"/>
</dbReference>
<evidence type="ECO:0000313" key="3">
    <source>
        <dbReference type="Proteomes" id="UP000002051"/>
    </source>
</evidence>
<dbReference type="Proteomes" id="UP000002051">
    <property type="component" value="Chromosome 4"/>
</dbReference>
<proteinExistence type="predicted"/>
<reference evidence="2" key="3">
    <citation type="submission" date="2015-04" db="UniProtKB">
        <authorList>
            <consortium name="EnsemblPlants"/>
        </authorList>
    </citation>
    <scope>IDENTIFICATION</scope>
    <source>
        <strain evidence="2">cv. Jemalong A17</strain>
    </source>
</reference>
<accession>G7JR27</accession>
<dbReference type="EnsemblPlants" id="AES92094">
    <property type="protein sequence ID" value="AES92094"/>
    <property type="gene ID" value="MTR_4g124170"/>
</dbReference>
<dbReference type="PaxDb" id="3880-AES92094"/>
<sequence>MLNQVTQQHYALLQNKLLVETMQQQQQQQNQQSSSPNKINKQIIMEDDRASELTHTVPGPTIVAIWDWEQHHIMSTNNAFYKCFYSSASSRSTITLDLTQPSNSFFKFQMPISSNNYQPFPLSLHEGLCFSSNVSTTKPSDSKKKKNLSFIDVVCEAIIKAALDAALSSLT</sequence>
<name>G7JR27_MEDTR</name>
<dbReference type="HOGENOM" id="CLU_1565210_0_0_1"/>
<protein>
    <submittedName>
        <fullName evidence="1 2">Uncharacterized protein</fullName>
    </submittedName>
</protein>
<dbReference type="AlphaFoldDB" id="G7JR27"/>
<reference evidence="1 3" key="1">
    <citation type="journal article" date="2011" name="Nature">
        <title>The Medicago genome provides insight into the evolution of rhizobial symbioses.</title>
        <authorList>
            <person name="Young N.D."/>
            <person name="Debelle F."/>
            <person name="Oldroyd G.E."/>
            <person name="Geurts R."/>
            <person name="Cannon S.B."/>
            <person name="Udvardi M.K."/>
            <person name="Benedito V.A."/>
            <person name="Mayer K.F."/>
            <person name="Gouzy J."/>
            <person name="Schoof H."/>
            <person name="Van de Peer Y."/>
            <person name="Proost S."/>
            <person name="Cook D.R."/>
            <person name="Meyers B.C."/>
            <person name="Spannagl M."/>
            <person name="Cheung F."/>
            <person name="De Mita S."/>
            <person name="Krishnakumar V."/>
            <person name="Gundlach H."/>
            <person name="Zhou S."/>
            <person name="Mudge J."/>
            <person name="Bharti A.K."/>
            <person name="Murray J.D."/>
            <person name="Naoumkina M.A."/>
            <person name="Rosen B."/>
            <person name="Silverstein K.A."/>
            <person name="Tang H."/>
            <person name="Rombauts S."/>
            <person name="Zhao P.X."/>
            <person name="Zhou P."/>
            <person name="Barbe V."/>
            <person name="Bardou P."/>
            <person name="Bechner M."/>
            <person name="Bellec A."/>
            <person name="Berger A."/>
            <person name="Berges H."/>
            <person name="Bidwell S."/>
            <person name="Bisseling T."/>
            <person name="Choisne N."/>
            <person name="Couloux A."/>
            <person name="Denny R."/>
            <person name="Deshpande S."/>
            <person name="Dai X."/>
            <person name="Doyle J.J."/>
            <person name="Dudez A.M."/>
            <person name="Farmer A.D."/>
            <person name="Fouteau S."/>
            <person name="Franken C."/>
            <person name="Gibelin C."/>
            <person name="Gish J."/>
            <person name="Goldstein S."/>
            <person name="Gonzalez A.J."/>
            <person name="Green P.J."/>
            <person name="Hallab A."/>
            <person name="Hartog M."/>
            <person name="Hua A."/>
            <person name="Humphray S.J."/>
            <person name="Jeong D.H."/>
            <person name="Jing Y."/>
            <person name="Jocker A."/>
            <person name="Kenton S.M."/>
            <person name="Kim D.J."/>
            <person name="Klee K."/>
            <person name="Lai H."/>
            <person name="Lang C."/>
            <person name="Lin S."/>
            <person name="Macmil S.L."/>
            <person name="Magdelenat G."/>
            <person name="Matthews L."/>
            <person name="McCorrison J."/>
            <person name="Monaghan E.L."/>
            <person name="Mun J.H."/>
            <person name="Najar F.Z."/>
            <person name="Nicholson C."/>
            <person name="Noirot C."/>
            <person name="O'Bleness M."/>
            <person name="Paule C.R."/>
            <person name="Poulain J."/>
            <person name="Prion F."/>
            <person name="Qin B."/>
            <person name="Qu C."/>
            <person name="Retzel E.F."/>
            <person name="Riddle C."/>
            <person name="Sallet E."/>
            <person name="Samain S."/>
            <person name="Samson N."/>
            <person name="Sanders I."/>
            <person name="Saurat O."/>
            <person name="Scarpelli C."/>
            <person name="Schiex T."/>
            <person name="Segurens B."/>
            <person name="Severin A.J."/>
            <person name="Sherrier D.J."/>
            <person name="Shi R."/>
            <person name="Sims S."/>
            <person name="Singer S.R."/>
            <person name="Sinharoy S."/>
            <person name="Sterck L."/>
            <person name="Viollet A."/>
            <person name="Wang B.B."/>
            <person name="Wang K."/>
            <person name="Wang M."/>
            <person name="Wang X."/>
            <person name="Warfsmann J."/>
            <person name="Weissenbach J."/>
            <person name="White D.D."/>
            <person name="White J.D."/>
            <person name="Wiley G.B."/>
            <person name="Wincker P."/>
            <person name="Xing Y."/>
            <person name="Yang L."/>
            <person name="Yao Z."/>
            <person name="Ying F."/>
            <person name="Zhai J."/>
            <person name="Zhou L."/>
            <person name="Zuber A."/>
            <person name="Denarie J."/>
            <person name="Dixon R.A."/>
            <person name="May G.D."/>
            <person name="Schwartz D.C."/>
            <person name="Rogers J."/>
            <person name="Quetier F."/>
            <person name="Town C.D."/>
            <person name="Roe B.A."/>
        </authorList>
    </citation>
    <scope>NUCLEOTIDE SEQUENCE [LARGE SCALE GENOMIC DNA]</scope>
    <source>
        <strain evidence="1">A17</strain>
        <strain evidence="2 3">cv. Jemalong A17</strain>
    </source>
</reference>